<feature type="compositionally biased region" description="Low complexity" evidence="1">
    <location>
        <begin position="63"/>
        <end position="76"/>
    </location>
</feature>
<keyword evidence="3" id="KW-1185">Reference proteome</keyword>
<evidence type="ECO:0000313" key="2">
    <source>
        <dbReference type="EMBL" id="KZV54745.1"/>
    </source>
</evidence>
<proteinExistence type="predicted"/>
<evidence type="ECO:0000313" key="3">
    <source>
        <dbReference type="Proteomes" id="UP000250235"/>
    </source>
</evidence>
<protein>
    <submittedName>
        <fullName evidence="2">Uncharacterized protein</fullName>
    </submittedName>
</protein>
<sequence>MRPRLGSWLVMLGPAGPGGSPSYGAPASGSRSRENERENQRLVAAALVRIYQPAGNGAKLEPRSSSRAGKSRTSSAADKKRRRCKFSQEQIKDEEKPA</sequence>
<reference evidence="2 3" key="1">
    <citation type="journal article" date="2015" name="Proc. Natl. Acad. Sci. U.S.A.">
        <title>The resurrection genome of Boea hygrometrica: A blueprint for survival of dehydration.</title>
        <authorList>
            <person name="Xiao L."/>
            <person name="Yang G."/>
            <person name="Zhang L."/>
            <person name="Yang X."/>
            <person name="Zhao S."/>
            <person name="Ji Z."/>
            <person name="Zhou Q."/>
            <person name="Hu M."/>
            <person name="Wang Y."/>
            <person name="Chen M."/>
            <person name="Xu Y."/>
            <person name="Jin H."/>
            <person name="Xiao X."/>
            <person name="Hu G."/>
            <person name="Bao F."/>
            <person name="Hu Y."/>
            <person name="Wan P."/>
            <person name="Li L."/>
            <person name="Deng X."/>
            <person name="Kuang T."/>
            <person name="Xiang C."/>
            <person name="Zhu J.K."/>
            <person name="Oliver M.J."/>
            <person name="He Y."/>
        </authorList>
    </citation>
    <scope>NUCLEOTIDE SEQUENCE [LARGE SCALE GENOMIC DNA]</scope>
    <source>
        <strain evidence="3">cv. XS01</strain>
    </source>
</reference>
<dbReference type="Proteomes" id="UP000250235">
    <property type="component" value="Unassembled WGS sequence"/>
</dbReference>
<evidence type="ECO:0000256" key="1">
    <source>
        <dbReference type="SAM" id="MobiDB-lite"/>
    </source>
</evidence>
<dbReference type="AlphaFoldDB" id="A0A2Z7D5P4"/>
<dbReference type="EMBL" id="KQ989180">
    <property type="protein sequence ID" value="KZV54745.1"/>
    <property type="molecule type" value="Genomic_DNA"/>
</dbReference>
<accession>A0A2Z7D5P4</accession>
<feature type="region of interest" description="Disordered" evidence="1">
    <location>
        <begin position="53"/>
        <end position="98"/>
    </location>
</feature>
<gene>
    <name evidence="2" type="ORF">F511_41903</name>
</gene>
<feature type="region of interest" description="Disordered" evidence="1">
    <location>
        <begin position="1"/>
        <end position="39"/>
    </location>
</feature>
<name>A0A2Z7D5P4_9LAMI</name>
<organism evidence="2 3">
    <name type="scientific">Dorcoceras hygrometricum</name>
    <dbReference type="NCBI Taxonomy" id="472368"/>
    <lineage>
        <taxon>Eukaryota</taxon>
        <taxon>Viridiplantae</taxon>
        <taxon>Streptophyta</taxon>
        <taxon>Embryophyta</taxon>
        <taxon>Tracheophyta</taxon>
        <taxon>Spermatophyta</taxon>
        <taxon>Magnoliopsida</taxon>
        <taxon>eudicotyledons</taxon>
        <taxon>Gunneridae</taxon>
        <taxon>Pentapetalae</taxon>
        <taxon>asterids</taxon>
        <taxon>lamiids</taxon>
        <taxon>Lamiales</taxon>
        <taxon>Gesneriaceae</taxon>
        <taxon>Didymocarpoideae</taxon>
        <taxon>Trichosporeae</taxon>
        <taxon>Loxocarpinae</taxon>
        <taxon>Dorcoceras</taxon>
    </lineage>
</organism>